<dbReference type="OrthoDB" id="3546991at2759"/>
<dbReference type="PANTHER" id="PTHR35910">
    <property type="entry name" value="2EXR DOMAIN-CONTAINING PROTEIN"/>
    <property type="match status" value="1"/>
</dbReference>
<dbReference type="AlphaFoldDB" id="A0A2J6Q0Y8"/>
<dbReference type="Pfam" id="PF20150">
    <property type="entry name" value="2EXR"/>
    <property type="match status" value="1"/>
</dbReference>
<gene>
    <name evidence="2" type="ORF">NA56DRAFT_750196</name>
</gene>
<accession>A0A2J6Q0Y8</accession>
<evidence type="ECO:0000313" key="3">
    <source>
        <dbReference type="Proteomes" id="UP000235672"/>
    </source>
</evidence>
<evidence type="ECO:0000313" key="2">
    <source>
        <dbReference type="EMBL" id="PMD19932.1"/>
    </source>
</evidence>
<feature type="domain" description="2EXR" evidence="1">
    <location>
        <begin position="29"/>
        <end position="110"/>
    </location>
</feature>
<proteinExistence type="predicted"/>
<sequence length="365" mass="41856">MARLNTLLSTVPPLSIPPRPTPSTVLSTFTLFPKLAPELRDMIWKYAASEPRIVRLFTIDGTLGTTDRSQTLKVSGEVAMEIYEKCSVTVIRNIDYLLDRDTIYVNFAVDRFFFRTSTAPTVDHGGLGARDSTLNFTPGHFKQIQHLQMELSAGLWIDRTLWNLLGCSNIASVWFTNFDRAKNHPVIPNFETVQCLEENCWDDCCLMEMLKKTGLLLPELEFHWKATEETALWPCAPLDNYNSSAETRRQLNRESRREAAGNRRRFQFGLALSYLVWYEVPEDVRLTTTNIPSTVPPPNLIMERIKSLLATLQALEVPQEQIPLCTVKLLPKLPRELRDTIWLMATFESRTIMLFPLKPVAEHER</sequence>
<protein>
    <recommendedName>
        <fullName evidence="1">2EXR domain-containing protein</fullName>
    </recommendedName>
</protein>
<dbReference type="Proteomes" id="UP000235672">
    <property type="component" value="Unassembled WGS sequence"/>
</dbReference>
<reference evidence="2 3" key="1">
    <citation type="submission" date="2016-05" db="EMBL/GenBank/DDBJ databases">
        <title>A degradative enzymes factory behind the ericoid mycorrhizal symbiosis.</title>
        <authorList>
            <consortium name="DOE Joint Genome Institute"/>
            <person name="Martino E."/>
            <person name="Morin E."/>
            <person name="Grelet G."/>
            <person name="Kuo A."/>
            <person name="Kohler A."/>
            <person name="Daghino S."/>
            <person name="Barry K."/>
            <person name="Choi C."/>
            <person name="Cichocki N."/>
            <person name="Clum A."/>
            <person name="Copeland A."/>
            <person name="Hainaut M."/>
            <person name="Haridas S."/>
            <person name="Labutti K."/>
            <person name="Lindquist E."/>
            <person name="Lipzen A."/>
            <person name="Khouja H.-R."/>
            <person name="Murat C."/>
            <person name="Ohm R."/>
            <person name="Olson A."/>
            <person name="Spatafora J."/>
            <person name="Veneault-Fourrey C."/>
            <person name="Henrissat B."/>
            <person name="Grigoriev I."/>
            <person name="Martin F."/>
            <person name="Perotto S."/>
        </authorList>
    </citation>
    <scope>NUCLEOTIDE SEQUENCE [LARGE SCALE GENOMIC DNA]</scope>
    <source>
        <strain evidence="2 3">UAMH 7357</strain>
    </source>
</reference>
<dbReference type="PANTHER" id="PTHR35910:SF6">
    <property type="entry name" value="2EXR DOMAIN-CONTAINING PROTEIN"/>
    <property type="match status" value="1"/>
</dbReference>
<keyword evidence="3" id="KW-1185">Reference proteome</keyword>
<dbReference type="InterPro" id="IPR045518">
    <property type="entry name" value="2EXR"/>
</dbReference>
<evidence type="ECO:0000259" key="1">
    <source>
        <dbReference type="Pfam" id="PF20150"/>
    </source>
</evidence>
<name>A0A2J6Q0Y8_9HELO</name>
<organism evidence="2 3">
    <name type="scientific">Hyaloscypha hepaticicola</name>
    <dbReference type="NCBI Taxonomy" id="2082293"/>
    <lineage>
        <taxon>Eukaryota</taxon>
        <taxon>Fungi</taxon>
        <taxon>Dikarya</taxon>
        <taxon>Ascomycota</taxon>
        <taxon>Pezizomycotina</taxon>
        <taxon>Leotiomycetes</taxon>
        <taxon>Helotiales</taxon>
        <taxon>Hyaloscyphaceae</taxon>
        <taxon>Hyaloscypha</taxon>
    </lineage>
</organism>
<dbReference type="EMBL" id="KZ613487">
    <property type="protein sequence ID" value="PMD19932.1"/>
    <property type="molecule type" value="Genomic_DNA"/>
</dbReference>